<comment type="similarity">
    <text evidence="3">Belongs to the EFG1 family.</text>
</comment>
<evidence type="ECO:0000256" key="5">
    <source>
        <dbReference type="ARBA" id="ARBA00019827"/>
    </source>
</evidence>
<dbReference type="PANTHER" id="PTHR33911">
    <property type="entry name" value="RRNA-PROCESSING PROTEIN EFG1"/>
    <property type="match status" value="1"/>
</dbReference>
<dbReference type="Proteomes" id="UP000191285">
    <property type="component" value="Unassembled WGS sequence"/>
</dbReference>
<protein>
    <recommendedName>
        <fullName evidence="4">rRNA-processing protein EFG1</fullName>
    </recommendedName>
    <alternativeName>
        <fullName evidence="5">rRNA-processing protein efg1</fullName>
    </alternativeName>
</protein>
<evidence type="ECO:0000313" key="11">
    <source>
        <dbReference type="Proteomes" id="UP000191285"/>
    </source>
</evidence>
<name>A0A1V6T0K1_9EURO</name>
<gene>
    <name evidence="10" type="ORF">PENSTE_c014G09797</name>
</gene>
<evidence type="ECO:0000256" key="1">
    <source>
        <dbReference type="ARBA" id="ARBA00002773"/>
    </source>
</evidence>
<keyword evidence="7" id="KW-0175">Coiled coil</keyword>
<evidence type="ECO:0000256" key="8">
    <source>
        <dbReference type="ARBA" id="ARBA00023242"/>
    </source>
</evidence>
<evidence type="ECO:0000313" key="10">
    <source>
        <dbReference type="EMBL" id="OQE19878.1"/>
    </source>
</evidence>
<evidence type="ECO:0000256" key="4">
    <source>
        <dbReference type="ARBA" id="ARBA00018689"/>
    </source>
</evidence>
<evidence type="ECO:0000256" key="3">
    <source>
        <dbReference type="ARBA" id="ARBA00006916"/>
    </source>
</evidence>
<feature type="compositionally biased region" description="Basic and acidic residues" evidence="9">
    <location>
        <begin position="1"/>
        <end position="18"/>
    </location>
</feature>
<sequence length="343" mass="39378">MSLDHRRERSSSKRKGQDVPEEITAPRKKQHRKPADSDEEDVEMQDIDSGDEMPVKSTHKSKGKSTPREEKEYPSVNELKKRIRDVRRLLNKRDLPADARIVQERALAGYEEDLAEETARRERSQMISKYHFVRFLDRKTADKQLKRLLRHEKDDKLDSKKKKSLQNKIHAARVNLNYTIYYPLTEKYISLYPKTKGQTTDDAAADSGAENVTQDKKDDTKEEKPALWSVVEKCMEEDTLGLLREGKLNIGADGKPIAAPAKKSVPATENKSKKKDVKKDVKKDSKKIAQKEEESEPKFASRRERRAEKRDQYGQRQHQRGLGNTHHAAAPADGDDSDGGFFE</sequence>
<dbReference type="GO" id="GO:0000462">
    <property type="term" value="P:maturation of SSU-rRNA from tricistronic rRNA transcript (SSU-rRNA, 5.8S rRNA, LSU-rRNA)"/>
    <property type="evidence" value="ECO:0007669"/>
    <property type="project" value="TreeGrafter"/>
</dbReference>
<evidence type="ECO:0000256" key="9">
    <source>
        <dbReference type="SAM" id="MobiDB-lite"/>
    </source>
</evidence>
<feature type="region of interest" description="Disordered" evidence="9">
    <location>
        <begin position="1"/>
        <end position="76"/>
    </location>
</feature>
<feature type="compositionally biased region" description="Acidic residues" evidence="9">
    <location>
        <begin position="37"/>
        <end position="51"/>
    </location>
</feature>
<dbReference type="EMBL" id="MLKD01000014">
    <property type="protein sequence ID" value="OQE19878.1"/>
    <property type="molecule type" value="Genomic_DNA"/>
</dbReference>
<dbReference type="OrthoDB" id="47732at2759"/>
<feature type="compositionally biased region" description="Basic and acidic residues" evidence="9">
    <location>
        <begin position="213"/>
        <end position="224"/>
    </location>
</feature>
<evidence type="ECO:0000256" key="2">
    <source>
        <dbReference type="ARBA" id="ARBA00004604"/>
    </source>
</evidence>
<organism evidence="10 11">
    <name type="scientific">Penicillium steckii</name>
    <dbReference type="NCBI Taxonomy" id="303698"/>
    <lineage>
        <taxon>Eukaryota</taxon>
        <taxon>Fungi</taxon>
        <taxon>Dikarya</taxon>
        <taxon>Ascomycota</taxon>
        <taxon>Pezizomycotina</taxon>
        <taxon>Eurotiomycetes</taxon>
        <taxon>Eurotiomycetidae</taxon>
        <taxon>Eurotiales</taxon>
        <taxon>Aspergillaceae</taxon>
        <taxon>Penicillium</taxon>
    </lineage>
</organism>
<comment type="subcellular location">
    <subcellularLocation>
        <location evidence="2">Nucleus</location>
        <location evidence="2">Nucleolus</location>
    </subcellularLocation>
</comment>
<dbReference type="Pfam" id="PF10153">
    <property type="entry name" value="Efg1"/>
    <property type="match status" value="1"/>
</dbReference>
<dbReference type="STRING" id="303698.A0A1V6T0K1"/>
<evidence type="ECO:0000256" key="6">
    <source>
        <dbReference type="ARBA" id="ARBA00022552"/>
    </source>
</evidence>
<feature type="compositionally biased region" description="Basic and acidic residues" evidence="9">
    <location>
        <begin position="277"/>
        <end position="313"/>
    </location>
</feature>
<keyword evidence="8" id="KW-0539">Nucleus</keyword>
<comment type="function">
    <text evidence="1">Involved in rRNA processing.</text>
</comment>
<proteinExistence type="inferred from homology"/>
<accession>A0A1V6T0K1</accession>
<dbReference type="GO" id="GO:0005730">
    <property type="term" value="C:nucleolus"/>
    <property type="evidence" value="ECO:0007669"/>
    <property type="project" value="UniProtKB-SubCell"/>
</dbReference>
<keyword evidence="6" id="KW-0698">rRNA processing</keyword>
<dbReference type="InterPro" id="IPR050786">
    <property type="entry name" value="EFG1_rRNA-proc"/>
</dbReference>
<dbReference type="AlphaFoldDB" id="A0A1V6T0K1"/>
<evidence type="ECO:0000256" key="7">
    <source>
        <dbReference type="ARBA" id="ARBA00023054"/>
    </source>
</evidence>
<reference evidence="11" key="1">
    <citation type="journal article" date="2017" name="Nat. Microbiol.">
        <title>Global analysis of biosynthetic gene clusters reveals vast potential of secondary metabolite production in Penicillium species.</title>
        <authorList>
            <person name="Nielsen J.C."/>
            <person name="Grijseels S."/>
            <person name="Prigent S."/>
            <person name="Ji B."/>
            <person name="Dainat J."/>
            <person name="Nielsen K.F."/>
            <person name="Frisvad J.C."/>
            <person name="Workman M."/>
            <person name="Nielsen J."/>
        </authorList>
    </citation>
    <scope>NUCLEOTIDE SEQUENCE [LARGE SCALE GENOMIC DNA]</scope>
    <source>
        <strain evidence="11">IBT 24891</strain>
    </source>
</reference>
<dbReference type="GO" id="GO:0030688">
    <property type="term" value="C:preribosome, small subunit precursor"/>
    <property type="evidence" value="ECO:0007669"/>
    <property type="project" value="TreeGrafter"/>
</dbReference>
<comment type="caution">
    <text evidence="10">The sequence shown here is derived from an EMBL/GenBank/DDBJ whole genome shotgun (WGS) entry which is preliminary data.</text>
</comment>
<dbReference type="InterPro" id="IPR019310">
    <property type="entry name" value="Efg1"/>
</dbReference>
<feature type="compositionally biased region" description="Acidic residues" evidence="9">
    <location>
        <begin position="333"/>
        <end position="343"/>
    </location>
</feature>
<feature type="region of interest" description="Disordered" evidence="9">
    <location>
        <begin position="197"/>
        <end position="224"/>
    </location>
</feature>
<feature type="region of interest" description="Disordered" evidence="9">
    <location>
        <begin position="250"/>
        <end position="343"/>
    </location>
</feature>
<dbReference type="PANTHER" id="PTHR33911:SF1">
    <property type="entry name" value="RRNA-PROCESSING PROTEIN EFG1"/>
    <property type="match status" value="1"/>
</dbReference>
<keyword evidence="11" id="KW-1185">Reference proteome</keyword>